<dbReference type="Proteomes" id="UP001283361">
    <property type="component" value="Unassembled WGS sequence"/>
</dbReference>
<name>A0AAE0Z2L0_9GAST</name>
<reference evidence="1" key="1">
    <citation type="journal article" date="2023" name="G3 (Bethesda)">
        <title>A reference genome for the long-term kleptoplast-retaining sea slug Elysia crispata morphotype clarki.</title>
        <authorList>
            <person name="Eastman K.E."/>
            <person name="Pendleton A.L."/>
            <person name="Shaikh M.A."/>
            <person name="Suttiyut T."/>
            <person name="Ogas R."/>
            <person name="Tomko P."/>
            <person name="Gavelis G."/>
            <person name="Widhalm J.R."/>
            <person name="Wisecaver J.H."/>
        </authorList>
    </citation>
    <scope>NUCLEOTIDE SEQUENCE</scope>
    <source>
        <strain evidence="1">ECLA1</strain>
    </source>
</reference>
<gene>
    <name evidence="1" type="ORF">RRG08_016166</name>
</gene>
<comment type="caution">
    <text evidence="1">The sequence shown here is derived from an EMBL/GenBank/DDBJ whole genome shotgun (WGS) entry which is preliminary data.</text>
</comment>
<keyword evidence="2" id="KW-1185">Reference proteome</keyword>
<sequence length="165" mass="18497">MSPRVDIQTSHAKLESLDLKRLHRLGLKQRFFTTSNGAALWASCLLSLCFGPSSVYTAASAGEKDVETSRSVEATPSVMCSHFSEQSPIIEWVTKGETLGSPLYLSSRRPYYHPHRLAPSSDLYQLKRLFISSKISLSPPPLHTHTLTYDNYHHTDDKPVDRQAP</sequence>
<dbReference type="AlphaFoldDB" id="A0AAE0Z2L0"/>
<accession>A0AAE0Z2L0</accession>
<proteinExistence type="predicted"/>
<evidence type="ECO:0000313" key="1">
    <source>
        <dbReference type="EMBL" id="KAK3761734.1"/>
    </source>
</evidence>
<organism evidence="1 2">
    <name type="scientific">Elysia crispata</name>
    <name type="common">lettuce slug</name>
    <dbReference type="NCBI Taxonomy" id="231223"/>
    <lineage>
        <taxon>Eukaryota</taxon>
        <taxon>Metazoa</taxon>
        <taxon>Spiralia</taxon>
        <taxon>Lophotrochozoa</taxon>
        <taxon>Mollusca</taxon>
        <taxon>Gastropoda</taxon>
        <taxon>Heterobranchia</taxon>
        <taxon>Euthyneura</taxon>
        <taxon>Panpulmonata</taxon>
        <taxon>Sacoglossa</taxon>
        <taxon>Placobranchoidea</taxon>
        <taxon>Plakobranchidae</taxon>
        <taxon>Elysia</taxon>
    </lineage>
</organism>
<evidence type="ECO:0000313" key="2">
    <source>
        <dbReference type="Proteomes" id="UP001283361"/>
    </source>
</evidence>
<protein>
    <submittedName>
        <fullName evidence="1">Uncharacterized protein</fullName>
    </submittedName>
</protein>
<dbReference type="EMBL" id="JAWDGP010004851">
    <property type="protein sequence ID" value="KAK3761734.1"/>
    <property type="molecule type" value="Genomic_DNA"/>
</dbReference>